<dbReference type="HOGENOM" id="CLU_612013_0_0_10"/>
<dbReference type="PROSITE" id="PS51257">
    <property type="entry name" value="PROKAR_LIPOPROTEIN"/>
    <property type="match status" value="1"/>
</dbReference>
<dbReference type="Proteomes" id="UP000018439">
    <property type="component" value="Chromosome"/>
</dbReference>
<proteinExistence type="predicted"/>
<evidence type="ECO:0000313" key="3">
    <source>
        <dbReference type="Proteomes" id="UP000018439"/>
    </source>
</evidence>
<sequence>MKNRKIMIGYLFCMLFFACSQSIELDQPLAVEKQEQGETHLQIAITRTSEDNLVEIKSGILILVDYRNSEEWYVEDKIQFTSEDLKEGTLSLVTKACKGEYKMLVIANPTKEMKDKILKSSEPWNIEYPFTREQVDDPGELLNVFSNTMEDFTNNSNQINIEYQSEDNPIKVSLRLKRILACFYLEDYVGYVTDRVNPDMNVDNIQLKLDGFHLLTVPNGFYLWERWGLLNEADPNSYFPFSVYKKKETDLGVIYKYSNVLVKGGKQYAVDWNSNFNPEERFGKGPFYMPDNFALTYMPSKNEYVAYQCKTTELIIRLKAEKTFYSHKYTNEGPIYIRKEEDKSASVIFENKEGYMYLTYVFRDPNHKKRYNDKEDLYPSVFRGTKYTITFNQIRSYGGNFPRNDMDRYNVDRDLYNVLGELTNNLSTRVKQGDFLELAIDAQPWSE</sequence>
<dbReference type="EMBL" id="CM001167">
    <property type="protein sequence ID" value="EGJ71853.1"/>
    <property type="molecule type" value="Genomic_DNA"/>
</dbReference>
<evidence type="ECO:0000256" key="1">
    <source>
        <dbReference type="SAM" id="SignalP"/>
    </source>
</evidence>
<organism evidence="2 3">
    <name type="scientific">Bacteroides coprosuis DSM 18011</name>
    <dbReference type="NCBI Taxonomy" id="679937"/>
    <lineage>
        <taxon>Bacteria</taxon>
        <taxon>Pseudomonadati</taxon>
        <taxon>Bacteroidota</taxon>
        <taxon>Bacteroidia</taxon>
        <taxon>Bacteroidales</taxon>
        <taxon>Bacteroidaceae</taxon>
        <taxon>Bacteroides</taxon>
    </lineage>
</organism>
<evidence type="ECO:0000313" key="2">
    <source>
        <dbReference type="EMBL" id="EGJ71853.1"/>
    </source>
</evidence>
<dbReference type="STRING" id="679937.Bcop_1661"/>
<gene>
    <name evidence="2" type="ORF">Bcop_1661</name>
</gene>
<feature type="signal peptide" evidence="1">
    <location>
        <begin position="1"/>
        <end position="22"/>
    </location>
</feature>
<dbReference type="AlphaFoldDB" id="F3ZQY0"/>
<accession>F3ZQY0</accession>
<feature type="chain" id="PRO_5003303940" description="Lipoprotein" evidence="1">
    <location>
        <begin position="23"/>
        <end position="447"/>
    </location>
</feature>
<evidence type="ECO:0008006" key="4">
    <source>
        <dbReference type="Google" id="ProtNLM"/>
    </source>
</evidence>
<protein>
    <recommendedName>
        <fullName evidence="4">Lipoprotein</fullName>
    </recommendedName>
</protein>
<keyword evidence="3" id="KW-1185">Reference proteome</keyword>
<keyword evidence="1" id="KW-0732">Signal</keyword>
<reference evidence="2 3" key="1">
    <citation type="journal article" date="2011" name="Stand. Genomic Sci.">
        <title>Non-contiguous finished genome sequence of Bacteroides coprosuis type strain (PC139).</title>
        <authorList>
            <person name="Land M."/>
            <person name="Held B."/>
            <person name="Gronow S."/>
            <person name="Abt B."/>
            <person name="Lucas S."/>
            <person name="Del Rio T.G."/>
            <person name="Nolan M."/>
            <person name="Tice H."/>
            <person name="Cheng J.F."/>
            <person name="Pitluck S."/>
            <person name="Liolios K."/>
            <person name="Pagani I."/>
            <person name="Ivanova N."/>
            <person name="Mavromatis K."/>
            <person name="Mikhailova N."/>
            <person name="Pati A."/>
            <person name="Tapia R."/>
            <person name="Han C."/>
            <person name="Goodwin L."/>
            <person name="Chen A."/>
            <person name="Palaniappan K."/>
            <person name="Hauser L."/>
            <person name="Brambilla E.M."/>
            <person name="Rohde M."/>
            <person name="Goker M."/>
            <person name="Detter J.C."/>
            <person name="Woyke T."/>
            <person name="Bristow J."/>
            <person name="Eisen J.A."/>
            <person name="Markowitz V."/>
            <person name="Hugenholtz P."/>
            <person name="Kyrpides N.C."/>
            <person name="Klenk H.P."/>
            <person name="Lapidus A."/>
        </authorList>
    </citation>
    <scope>NUCLEOTIDE SEQUENCE</scope>
    <source>
        <strain evidence="2 3">DSM 18011</strain>
    </source>
</reference>
<name>F3ZQY0_9BACE</name>